<proteinExistence type="predicted"/>
<keyword evidence="2" id="KW-1185">Reference proteome</keyword>
<dbReference type="EMBL" id="KZ293655">
    <property type="protein sequence ID" value="PBK93926.1"/>
    <property type="molecule type" value="Genomic_DNA"/>
</dbReference>
<organism evidence="1 2">
    <name type="scientific">Armillaria gallica</name>
    <name type="common">Bulbous honey fungus</name>
    <name type="synonym">Armillaria bulbosa</name>
    <dbReference type="NCBI Taxonomy" id="47427"/>
    <lineage>
        <taxon>Eukaryota</taxon>
        <taxon>Fungi</taxon>
        <taxon>Dikarya</taxon>
        <taxon>Basidiomycota</taxon>
        <taxon>Agaricomycotina</taxon>
        <taxon>Agaricomycetes</taxon>
        <taxon>Agaricomycetidae</taxon>
        <taxon>Agaricales</taxon>
        <taxon>Marasmiineae</taxon>
        <taxon>Physalacriaceae</taxon>
        <taxon>Armillaria</taxon>
    </lineage>
</organism>
<dbReference type="OrthoDB" id="2306919at2759"/>
<evidence type="ECO:0000313" key="2">
    <source>
        <dbReference type="Proteomes" id="UP000217790"/>
    </source>
</evidence>
<dbReference type="Proteomes" id="UP000217790">
    <property type="component" value="Unassembled WGS sequence"/>
</dbReference>
<dbReference type="OMA" id="RREPDYW"/>
<evidence type="ECO:0000313" key="1">
    <source>
        <dbReference type="EMBL" id="PBK93926.1"/>
    </source>
</evidence>
<protein>
    <submittedName>
        <fullName evidence="1">Uncharacterized protein</fullName>
    </submittedName>
</protein>
<accession>A0A2H3E2M3</accession>
<dbReference type="InParanoid" id="A0A2H3E2M3"/>
<reference evidence="2" key="1">
    <citation type="journal article" date="2017" name="Nat. Ecol. Evol.">
        <title>Genome expansion and lineage-specific genetic innovations in the forest pathogenic fungi Armillaria.</title>
        <authorList>
            <person name="Sipos G."/>
            <person name="Prasanna A.N."/>
            <person name="Walter M.C."/>
            <person name="O'Connor E."/>
            <person name="Balint B."/>
            <person name="Krizsan K."/>
            <person name="Kiss B."/>
            <person name="Hess J."/>
            <person name="Varga T."/>
            <person name="Slot J."/>
            <person name="Riley R."/>
            <person name="Boka B."/>
            <person name="Rigling D."/>
            <person name="Barry K."/>
            <person name="Lee J."/>
            <person name="Mihaltcheva S."/>
            <person name="LaButti K."/>
            <person name="Lipzen A."/>
            <person name="Waldron R."/>
            <person name="Moloney N.M."/>
            <person name="Sperisen C."/>
            <person name="Kredics L."/>
            <person name="Vagvoelgyi C."/>
            <person name="Patrignani A."/>
            <person name="Fitzpatrick D."/>
            <person name="Nagy I."/>
            <person name="Doyle S."/>
            <person name="Anderson J.B."/>
            <person name="Grigoriev I.V."/>
            <person name="Gueldener U."/>
            <person name="Muensterkoetter M."/>
            <person name="Nagy L.G."/>
        </authorList>
    </citation>
    <scope>NUCLEOTIDE SEQUENCE [LARGE SCALE GENOMIC DNA]</scope>
    <source>
        <strain evidence="2">Ar21-2</strain>
    </source>
</reference>
<sequence length="150" mass="17005">MTAEAREIASILLARPTPPLKPSDIYDRSLIPRIEALTDSIPIRSALHLLNDDIDRAHTLAQSDDGNLTSNYLHAQLHRREGDYWNSKWWLGTGMQSSHPVLDQVHGGVREAKDFVDDCQAVIASRSEDLKAKQWQELKSTLEYALEKEM</sequence>
<name>A0A2H3E2M3_ARMGA</name>
<dbReference type="AlphaFoldDB" id="A0A2H3E2M3"/>
<gene>
    <name evidence="1" type="ORF">ARMGADRAFT_991758</name>
</gene>